<proteinExistence type="predicted"/>
<comment type="caution">
    <text evidence="4">The sequence shown here is derived from an EMBL/GenBank/DDBJ whole genome shotgun (WGS) entry which is preliminary data.</text>
</comment>
<reference evidence="4 5" key="1">
    <citation type="journal article" date="2017" name="Mol. Ecol.">
        <title>Comparative and population genomic landscape of Phellinus noxius: A hypervariable fungus causing root rot in trees.</title>
        <authorList>
            <person name="Chung C.L."/>
            <person name="Lee T.J."/>
            <person name="Akiba M."/>
            <person name="Lee H.H."/>
            <person name="Kuo T.H."/>
            <person name="Liu D."/>
            <person name="Ke H.M."/>
            <person name="Yokoi T."/>
            <person name="Roa M.B."/>
            <person name="Lu M.J."/>
            <person name="Chang Y.Y."/>
            <person name="Ann P.J."/>
            <person name="Tsai J.N."/>
            <person name="Chen C.Y."/>
            <person name="Tzean S.S."/>
            <person name="Ota Y."/>
            <person name="Hattori T."/>
            <person name="Sahashi N."/>
            <person name="Liou R.F."/>
            <person name="Kikuchi T."/>
            <person name="Tsai I.J."/>
        </authorList>
    </citation>
    <scope>NUCLEOTIDE SEQUENCE [LARGE SCALE GENOMIC DNA]</scope>
    <source>
        <strain evidence="4 5">FFPRI411160</strain>
    </source>
</reference>
<dbReference type="GO" id="GO:0005774">
    <property type="term" value="C:vacuolar membrane"/>
    <property type="evidence" value="ECO:0007669"/>
    <property type="project" value="TreeGrafter"/>
</dbReference>
<evidence type="ECO:0000313" key="4">
    <source>
        <dbReference type="EMBL" id="PAV21323.1"/>
    </source>
</evidence>
<name>A0A286UP05_9AGAM</name>
<feature type="compositionally biased region" description="Polar residues" evidence="3">
    <location>
        <begin position="331"/>
        <end position="340"/>
    </location>
</feature>
<evidence type="ECO:0000256" key="1">
    <source>
        <dbReference type="ARBA" id="ARBA00022574"/>
    </source>
</evidence>
<feature type="region of interest" description="Disordered" evidence="3">
    <location>
        <begin position="320"/>
        <end position="375"/>
    </location>
</feature>
<dbReference type="SUPFAM" id="SSF50978">
    <property type="entry name" value="WD40 repeat-like"/>
    <property type="match status" value="1"/>
</dbReference>
<organism evidence="4 5">
    <name type="scientific">Pyrrhoderma noxium</name>
    <dbReference type="NCBI Taxonomy" id="2282107"/>
    <lineage>
        <taxon>Eukaryota</taxon>
        <taxon>Fungi</taxon>
        <taxon>Dikarya</taxon>
        <taxon>Basidiomycota</taxon>
        <taxon>Agaricomycotina</taxon>
        <taxon>Agaricomycetes</taxon>
        <taxon>Hymenochaetales</taxon>
        <taxon>Hymenochaetaceae</taxon>
        <taxon>Pyrrhoderma</taxon>
    </lineage>
</organism>
<protein>
    <submittedName>
        <fullName evidence="4">WD40 domain containing protein</fullName>
    </submittedName>
</protein>
<dbReference type="InterPro" id="IPR037590">
    <property type="entry name" value="WDR24"/>
</dbReference>
<dbReference type="PANTHER" id="PTHR46200">
    <property type="entry name" value="GATOR COMPLEX PROTEIN WDR24"/>
    <property type="match status" value="1"/>
</dbReference>
<feature type="region of interest" description="Disordered" evidence="3">
    <location>
        <begin position="615"/>
        <end position="639"/>
    </location>
</feature>
<feature type="region of interest" description="Disordered" evidence="3">
    <location>
        <begin position="419"/>
        <end position="465"/>
    </location>
</feature>
<evidence type="ECO:0000313" key="5">
    <source>
        <dbReference type="Proteomes" id="UP000217199"/>
    </source>
</evidence>
<dbReference type="GO" id="GO:1904263">
    <property type="term" value="P:positive regulation of TORC1 signaling"/>
    <property type="evidence" value="ECO:0007669"/>
    <property type="project" value="TreeGrafter"/>
</dbReference>
<accession>A0A286UP05</accession>
<feature type="compositionally biased region" description="Polar residues" evidence="3">
    <location>
        <begin position="551"/>
        <end position="561"/>
    </location>
</feature>
<dbReference type="AlphaFoldDB" id="A0A286UP05"/>
<dbReference type="GO" id="GO:0005829">
    <property type="term" value="C:cytosol"/>
    <property type="evidence" value="ECO:0007669"/>
    <property type="project" value="TreeGrafter"/>
</dbReference>
<dbReference type="OrthoDB" id="60955at2759"/>
<keyword evidence="2" id="KW-0677">Repeat</keyword>
<gene>
    <name evidence="4" type="ORF">PNOK_0395000</name>
</gene>
<dbReference type="STRING" id="2282107.A0A286UP05"/>
<keyword evidence="1" id="KW-0853">WD repeat</keyword>
<evidence type="ECO:0000256" key="2">
    <source>
        <dbReference type="ARBA" id="ARBA00022737"/>
    </source>
</evidence>
<feature type="compositionally biased region" description="Polar residues" evidence="3">
    <location>
        <begin position="454"/>
        <end position="465"/>
    </location>
</feature>
<evidence type="ECO:0000256" key="3">
    <source>
        <dbReference type="SAM" id="MobiDB-lite"/>
    </source>
</evidence>
<sequence>MSLDWLGCKDNIGGWLASAGLDRVIKIWEIGESQVSAPRKPAYVLHTSFPVRKAIWRPGHNTELAVISNNESTYNLGSRTSPHSAPNLQLSSSGPGKKKGNSQLYSRDDTQPYVSQGNELISNPTNFETPETGDLIEIWDVRRQWIAKWTIDGSSIEGGVSDVAFMDTHALWVQHPSGAFSQMDMDFCEKPIESVPRSALAWSPSGSLTFVNGVSVDRDIPFDDNVPYKPDSKLNKDGPYKKLDWNIFTFLAQGYRIEGDDQLSLCEFNAEVAFDAGEDDMGRIWLLLGSLHADTGRPQIAPLSCEVSYPAVPHSASASARAASLKKSPTRAPQTRSPSSDRILPPTPSSSSQIQEKRSGIFTPSGSVKTPSVHAPISPAISRSIAGHDSSENLPSVDDIYKHRRKSINVASAIRPRSDSFKRTLSSTTTKVEREDRSSSSRSRHAQEVGEGTLNDSDTTDGESATSDYISAIERQHEETKKRKGMEIARSPKISGSSLVAKYTVSNSDLREDHWAEDEKEDSSSSECESDNSVASTTAARSAPIKRPSRSHTTALAPLSTSSFLQRSRDLARTDSHSSVLTVTAGGTYGINEKLISHVETPRLDAKADTISLAPSHKSRKRQSQIFSSSGVLPPNNERDIVSLDDDEENRFLEWNHMAIIESEEAYRQAGWDALKTILEELAETGNIQMCAMLSCVAPKELGISIARAHQFVEAYLEILFRLRLHVALAYMRKYATLKLVRQTTQIQTTLYSVCSSCNKPIVEPVPELPKERRQHWKGYSQCFKCRKALVTCAICHLPVRTALFVCAVCSHGGHRDCYYRFYMQRPMVELSVSTLPLSSEERGRRSIRSPGVSPREQEGSYFSKIDENAVEERKGSMVRVMGHPCAAGCGHHCWASSEKMTSI</sequence>
<keyword evidence="5" id="KW-1185">Reference proteome</keyword>
<feature type="region of interest" description="Disordered" evidence="3">
    <location>
        <begin position="75"/>
        <end position="109"/>
    </location>
</feature>
<dbReference type="InterPro" id="IPR036322">
    <property type="entry name" value="WD40_repeat_dom_sf"/>
</dbReference>
<dbReference type="GO" id="GO:0061700">
    <property type="term" value="C:GATOR2 complex"/>
    <property type="evidence" value="ECO:0007669"/>
    <property type="project" value="TreeGrafter"/>
</dbReference>
<feature type="region of interest" description="Disordered" evidence="3">
    <location>
        <begin position="511"/>
        <end position="561"/>
    </location>
</feature>
<feature type="compositionally biased region" description="Polar residues" evidence="3">
    <location>
        <begin position="75"/>
        <end position="90"/>
    </location>
</feature>
<dbReference type="PANTHER" id="PTHR46200:SF1">
    <property type="entry name" value="GATOR COMPLEX PROTEIN WDR24"/>
    <property type="match status" value="1"/>
</dbReference>
<dbReference type="Proteomes" id="UP000217199">
    <property type="component" value="Unassembled WGS sequence"/>
</dbReference>
<dbReference type="GO" id="GO:0016239">
    <property type="term" value="P:positive regulation of macroautophagy"/>
    <property type="evidence" value="ECO:0007669"/>
    <property type="project" value="TreeGrafter"/>
</dbReference>
<dbReference type="EMBL" id="NBII01000003">
    <property type="protein sequence ID" value="PAV21323.1"/>
    <property type="molecule type" value="Genomic_DNA"/>
</dbReference>
<dbReference type="InParanoid" id="A0A286UP05"/>
<dbReference type="FunCoup" id="A0A286UP05">
    <property type="interactions" value="273"/>
</dbReference>